<gene>
    <name evidence="3" type="ORF">EhV200</name>
</gene>
<evidence type="ECO:0000256" key="2">
    <source>
        <dbReference type="SAM" id="Phobius"/>
    </source>
</evidence>
<name>Q4A2T3_EHV8U</name>
<keyword evidence="2" id="KW-0812">Transmembrane</keyword>
<proteinExistence type="predicted"/>
<accession>Q4A2T3</accession>
<organismHost>
    <name type="scientific">Emiliania huxleyi</name>
    <name type="common">Coccolithophore</name>
    <name type="synonym">Pontosphaera huxleyi</name>
    <dbReference type="NCBI Taxonomy" id="2903"/>
</organismHost>
<reference evidence="3 4" key="1">
    <citation type="journal article" date="2005" name="Science">
        <title>Complete genome sequence and lytic phase transcription profile of a Coccolithovirus.</title>
        <authorList>
            <person name="Wilson W.H."/>
            <person name="Schroeder D.C."/>
            <person name="Allen M.J."/>
            <person name="Holden M.T.G."/>
            <person name="Parkhill J."/>
            <person name="Barrell B.G."/>
            <person name="Churcher C."/>
            <person name="Hamlin N."/>
            <person name="Mungall K."/>
            <person name="Norbertczak H."/>
            <person name="Quail M.A."/>
            <person name="Price C."/>
            <person name="Rabbinowitsch E."/>
            <person name="Walker D."/>
            <person name="Craigon M."/>
            <person name="Roy D."/>
            <person name="Ghazal P."/>
        </authorList>
    </citation>
    <scope>NUCLEOTIDE SEQUENCE [LARGE SCALE GENOMIC DNA]</scope>
    <source>
        <strain evidence="4">Isolate United Kingdom/English Channel/1999</strain>
    </source>
</reference>
<evidence type="ECO:0000256" key="1">
    <source>
        <dbReference type="SAM" id="MobiDB-lite"/>
    </source>
</evidence>
<sequence>MEPKEKKNKTVATKVATSTFWTSHKRKIIIAIIATVIILVGIILYIYRDDIISPAASSLPSEEEQGVEFEEISDDMDTPQEPVAKMSDSSHDPIANTLSEQNTVSGMGGDLVSDTPEVGEPIVHSTDVDGIQTEQVPVNLTFMNLAQNYADIKASHAHYLTHGKHICVNNKSYKVMAVSATGTTARVNVSPYWPRNQTSAEFTLGDCPGNPWLPPTQMMATTNTNYMKVAAFHPFHKSNGYDDNFVGVNKSDINRISVGDKVCINSVTFTVKRVNPNVSPSVGYIVLDELMRNRGIKIMVNDNVHVGEC</sequence>
<keyword evidence="2" id="KW-0472">Membrane</keyword>
<protein>
    <submittedName>
        <fullName evidence="3">Putative membrane protein</fullName>
    </submittedName>
</protein>
<feature type="region of interest" description="Disordered" evidence="1">
    <location>
        <begin position="57"/>
        <end position="77"/>
    </location>
</feature>
<keyword evidence="4" id="KW-1185">Reference proteome</keyword>
<dbReference type="KEGG" id="vg:3654641"/>
<dbReference type="GeneID" id="3654641"/>
<dbReference type="Proteomes" id="UP000000863">
    <property type="component" value="Segment"/>
</dbReference>
<organism evidence="3 4">
    <name type="scientific">Emiliania huxleyi virus 86 (isolate United Kingdom/English Channel/1999)</name>
    <name type="common">EhV-86</name>
    <dbReference type="NCBI Taxonomy" id="654925"/>
    <lineage>
        <taxon>Viruses</taxon>
        <taxon>Varidnaviria</taxon>
        <taxon>Bamfordvirae</taxon>
        <taxon>Nucleocytoviricota</taxon>
        <taxon>Megaviricetes</taxon>
        <taxon>Algavirales</taxon>
        <taxon>Phycodnaviridae</taxon>
        <taxon>Coccolithovirus</taxon>
        <taxon>Coccolithovirus huxleyi</taxon>
        <taxon>Emiliania huxleyi virus 86</taxon>
    </lineage>
</organism>
<dbReference type="EMBL" id="AJ890364">
    <property type="protein sequence ID" value="CAI65623.1"/>
    <property type="molecule type" value="Genomic_DNA"/>
</dbReference>
<feature type="compositionally biased region" description="Acidic residues" evidence="1">
    <location>
        <begin position="61"/>
        <end position="77"/>
    </location>
</feature>
<feature type="transmembrane region" description="Helical" evidence="2">
    <location>
        <begin position="28"/>
        <end position="47"/>
    </location>
</feature>
<dbReference type="RefSeq" id="YP_293954.1">
    <property type="nucleotide sequence ID" value="NC_007346.1"/>
</dbReference>
<evidence type="ECO:0000313" key="3">
    <source>
        <dbReference type="EMBL" id="CAI65623.1"/>
    </source>
</evidence>
<keyword evidence="2" id="KW-1133">Transmembrane helix</keyword>
<evidence type="ECO:0000313" key="4">
    <source>
        <dbReference type="Proteomes" id="UP000000863"/>
    </source>
</evidence>